<evidence type="ECO:0000256" key="2">
    <source>
        <dbReference type="ARBA" id="ARBA00008814"/>
    </source>
</evidence>
<evidence type="ECO:0000313" key="12">
    <source>
        <dbReference type="Proteomes" id="UP001322664"/>
    </source>
</evidence>
<evidence type="ECO:0000256" key="6">
    <source>
        <dbReference type="ARBA" id="ARBA00023125"/>
    </source>
</evidence>
<dbReference type="InterPro" id="IPR018060">
    <property type="entry name" value="HTH_AraC"/>
</dbReference>
<dbReference type="SUPFAM" id="SSF46689">
    <property type="entry name" value="Homeodomain-like"/>
    <property type="match status" value="2"/>
</dbReference>
<dbReference type="PANTHER" id="PTHR30532">
    <property type="entry name" value="IRON III DICITRATE-BINDING PERIPLASMIC PROTEIN"/>
    <property type="match status" value="1"/>
</dbReference>
<sequence>MDLISFWQYADIQVTGITRSNLPPYTKVPATLLSNSSFIFIRRGSAQLLLDEQIFSVYGIQLLHARPDSWIEWHTGKEAVEYIILSYEAHIDEKVNSPFHLVYRIFPSNPAILHNILEKMLELVQEERALAQFQMKVLLYQWVSQILEQSQSSAEQLNISSPVTLVTTTMEYMLAHYTEPLTLDSLATAMGCSAGHLSNRFKQILDRGPIDCLIHLRMNKASQLLVETQMPIRSIAVATGYQDVYYFSKAFKKHLGISPSAFRKQKHISEDIPSNPKIYDIVDSELGCYIENDNRYQFNFREGESTMMLKKHLAVPASLLLAFGLLLGACSSAGNTDTTSESTNDTKESTEKEQASTEESSTGTHIVSAANGDIEVPINAERIVTDYYVGHLLALGIKPIGSYGLYMQSPYLEGKVDGIEDIGESLETIVSLKPDLIITGNTKNVESYSKIAPTVLITFGSNVRDEVRQIGHVLGKEDLAAAWEKQFDQEIADARTKAQGLIPAGETITVFAGGIQKTITIYGAGYTGKAIYNELELPMQEKVAAEVAPEQPWLDISNEVLRDYAGDYVFVAVDLKTESYDYASDSIWGTLQAVKENKLFEIDGYRFWFSDPISLQGQVHDIVDMLSERQAENS</sequence>
<feature type="region of interest" description="Disordered" evidence="8">
    <location>
        <begin position="334"/>
        <end position="364"/>
    </location>
</feature>
<accession>A0ABZ0RY01</accession>
<feature type="domain" description="Fe/B12 periplasmic-binding" evidence="10">
    <location>
        <begin position="380"/>
        <end position="630"/>
    </location>
</feature>
<dbReference type="Proteomes" id="UP001322664">
    <property type="component" value="Chromosome"/>
</dbReference>
<evidence type="ECO:0000256" key="4">
    <source>
        <dbReference type="ARBA" id="ARBA00022729"/>
    </source>
</evidence>
<dbReference type="InterPro" id="IPR037923">
    <property type="entry name" value="HTH-like"/>
</dbReference>
<evidence type="ECO:0000256" key="3">
    <source>
        <dbReference type="ARBA" id="ARBA00022448"/>
    </source>
</evidence>
<comment type="similarity">
    <text evidence="2">Belongs to the bacterial solute-binding protein 8 family.</text>
</comment>
<feature type="compositionally biased region" description="Basic and acidic residues" evidence="8">
    <location>
        <begin position="344"/>
        <end position="355"/>
    </location>
</feature>
<evidence type="ECO:0000256" key="7">
    <source>
        <dbReference type="ARBA" id="ARBA00023163"/>
    </source>
</evidence>
<dbReference type="SMART" id="SM00342">
    <property type="entry name" value="HTH_ARAC"/>
    <property type="match status" value="1"/>
</dbReference>
<keyword evidence="5" id="KW-0805">Transcription regulation</keyword>
<feature type="domain" description="HTH araC/xylS-type" evidence="9">
    <location>
        <begin position="167"/>
        <end position="265"/>
    </location>
</feature>
<dbReference type="Pfam" id="PF12833">
    <property type="entry name" value="HTH_18"/>
    <property type="match status" value="1"/>
</dbReference>
<feature type="compositionally biased region" description="Low complexity" evidence="8">
    <location>
        <begin position="334"/>
        <end position="343"/>
    </location>
</feature>
<dbReference type="PRINTS" id="PR00032">
    <property type="entry name" value="HTHARAC"/>
</dbReference>
<dbReference type="RefSeq" id="WP_319837710.1">
    <property type="nucleotide sequence ID" value="NZ_CP137624.1"/>
</dbReference>
<gene>
    <name evidence="11" type="ORF">R6U77_05315</name>
</gene>
<evidence type="ECO:0000256" key="8">
    <source>
        <dbReference type="SAM" id="MobiDB-lite"/>
    </source>
</evidence>
<evidence type="ECO:0000259" key="10">
    <source>
        <dbReference type="PROSITE" id="PS50983"/>
    </source>
</evidence>
<reference evidence="11 12" key="1">
    <citation type="submission" date="2023-09" db="EMBL/GenBank/DDBJ databases">
        <authorList>
            <person name="Page C.A."/>
            <person name="Perez-Diaz I.M."/>
        </authorList>
    </citation>
    <scope>NUCLEOTIDE SEQUENCE [LARGE SCALE GENOMIC DNA]</scope>
    <source>
        <strain evidence="11 12">Ll15</strain>
    </source>
</reference>
<keyword evidence="7" id="KW-0804">Transcription</keyword>
<dbReference type="InterPro" id="IPR002491">
    <property type="entry name" value="ABC_transptr_periplasmic_BD"/>
</dbReference>
<evidence type="ECO:0000256" key="5">
    <source>
        <dbReference type="ARBA" id="ARBA00023015"/>
    </source>
</evidence>
<dbReference type="Gene3D" id="1.10.10.60">
    <property type="entry name" value="Homeodomain-like"/>
    <property type="match status" value="2"/>
</dbReference>
<dbReference type="PANTHER" id="PTHR30532:SF26">
    <property type="entry name" value="IRON(3+)-HYDROXAMATE-BINDING PROTEIN FHUD"/>
    <property type="match status" value="1"/>
</dbReference>
<dbReference type="PROSITE" id="PS50983">
    <property type="entry name" value="FE_B12_PBP"/>
    <property type="match status" value="1"/>
</dbReference>
<dbReference type="Pfam" id="PF01497">
    <property type="entry name" value="Peripla_BP_2"/>
    <property type="match status" value="1"/>
</dbReference>
<dbReference type="Gene3D" id="3.40.50.1980">
    <property type="entry name" value="Nitrogenase molybdenum iron protein domain"/>
    <property type="match status" value="2"/>
</dbReference>
<comment type="subcellular location">
    <subcellularLocation>
        <location evidence="1">Cell membrane</location>
        <topology evidence="1">Lipid-anchor</topology>
    </subcellularLocation>
</comment>
<organism evidence="11 12">
    <name type="scientific">Lysinibacillus louembei</name>
    <dbReference type="NCBI Taxonomy" id="1470088"/>
    <lineage>
        <taxon>Bacteria</taxon>
        <taxon>Bacillati</taxon>
        <taxon>Bacillota</taxon>
        <taxon>Bacilli</taxon>
        <taxon>Bacillales</taxon>
        <taxon>Bacillaceae</taxon>
        <taxon>Lysinibacillus</taxon>
    </lineage>
</organism>
<name>A0ABZ0RY01_9BACI</name>
<dbReference type="PROSITE" id="PS00041">
    <property type="entry name" value="HTH_ARAC_FAMILY_1"/>
    <property type="match status" value="1"/>
</dbReference>
<dbReference type="SUPFAM" id="SSF53807">
    <property type="entry name" value="Helical backbone' metal receptor"/>
    <property type="match status" value="1"/>
</dbReference>
<dbReference type="InterPro" id="IPR009057">
    <property type="entry name" value="Homeodomain-like_sf"/>
</dbReference>
<evidence type="ECO:0000313" key="11">
    <source>
        <dbReference type="EMBL" id="WPK13108.1"/>
    </source>
</evidence>
<evidence type="ECO:0000256" key="1">
    <source>
        <dbReference type="ARBA" id="ARBA00004193"/>
    </source>
</evidence>
<dbReference type="InterPro" id="IPR051313">
    <property type="entry name" value="Bact_iron-sidero_bind"/>
</dbReference>
<dbReference type="SUPFAM" id="SSF51215">
    <property type="entry name" value="Regulatory protein AraC"/>
    <property type="match status" value="1"/>
</dbReference>
<keyword evidence="6" id="KW-0238">DNA-binding</keyword>
<protein>
    <submittedName>
        <fullName evidence="11">AraC family transcriptional regulator</fullName>
    </submittedName>
</protein>
<dbReference type="InterPro" id="IPR020449">
    <property type="entry name" value="Tscrpt_reg_AraC-type_HTH"/>
</dbReference>
<evidence type="ECO:0000259" key="9">
    <source>
        <dbReference type="PROSITE" id="PS01124"/>
    </source>
</evidence>
<dbReference type="EMBL" id="CP137624">
    <property type="protein sequence ID" value="WPK13108.1"/>
    <property type="molecule type" value="Genomic_DNA"/>
</dbReference>
<dbReference type="PROSITE" id="PS01124">
    <property type="entry name" value="HTH_ARAC_FAMILY_2"/>
    <property type="match status" value="1"/>
</dbReference>
<keyword evidence="4" id="KW-0732">Signal</keyword>
<proteinExistence type="inferred from homology"/>
<keyword evidence="3" id="KW-0813">Transport</keyword>
<keyword evidence="12" id="KW-1185">Reference proteome</keyword>
<dbReference type="InterPro" id="IPR018062">
    <property type="entry name" value="HTH_AraC-typ_CS"/>
</dbReference>